<evidence type="ECO:0000313" key="4">
    <source>
        <dbReference type="Proteomes" id="UP000562492"/>
    </source>
</evidence>
<comment type="caution">
    <text evidence="3">The sequence shown here is derived from an EMBL/GenBank/DDBJ whole genome shotgun (WGS) entry which is preliminary data.</text>
</comment>
<dbReference type="InterPro" id="IPR025588">
    <property type="entry name" value="YcxB-like_C"/>
</dbReference>
<protein>
    <recommendedName>
        <fullName evidence="2">YcxB-like C-terminal domain-containing protein</fullName>
    </recommendedName>
</protein>
<keyword evidence="1" id="KW-1133">Transmembrane helix</keyword>
<sequence>MANTVSGRITPAIYLQAQQLHRARAVKIAYLCCAVLALVGVAGIALGYRWGLMVFAAGIGGLLGQWIAERFYIPYKVKKLHGQYKDLSSEFTMTWDAQYLQGQGPSGRSQRLWSNYCKWKEDRHVFLLYIADNLYEMMPKAWFADAAEIDDFRRCASQIGQATP</sequence>
<keyword evidence="1" id="KW-0812">Transmembrane</keyword>
<dbReference type="Pfam" id="PF14317">
    <property type="entry name" value="YcxB"/>
    <property type="match status" value="1"/>
</dbReference>
<name>A0ABR6RID0_9BURK</name>
<evidence type="ECO:0000313" key="3">
    <source>
        <dbReference type="EMBL" id="MBB6578917.1"/>
    </source>
</evidence>
<keyword evidence="4" id="KW-1185">Reference proteome</keyword>
<dbReference type="Proteomes" id="UP000562492">
    <property type="component" value="Unassembled WGS sequence"/>
</dbReference>
<dbReference type="RefSeq" id="WP_184709721.1">
    <property type="nucleotide sequence ID" value="NZ_JACHKZ010000020.1"/>
</dbReference>
<evidence type="ECO:0000259" key="2">
    <source>
        <dbReference type="Pfam" id="PF14317"/>
    </source>
</evidence>
<feature type="transmembrane region" description="Helical" evidence="1">
    <location>
        <begin position="52"/>
        <end position="73"/>
    </location>
</feature>
<dbReference type="EMBL" id="JACHKZ010000020">
    <property type="protein sequence ID" value="MBB6578917.1"/>
    <property type="molecule type" value="Genomic_DNA"/>
</dbReference>
<feature type="transmembrane region" description="Helical" evidence="1">
    <location>
        <begin position="28"/>
        <end position="46"/>
    </location>
</feature>
<keyword evidence="1" id="KW-0472">Membrane</keyword>
<accession>A0ABR6RID0</accession>
<organism evidence="3 4">
    <name type="scientific">Comamonas odontotermitis</name>
    <dbReference type="NCBI Taxonomy" id="379895"/>
    <lineage>
        <taxon>Bacteria</taxon>
        <taxon>Pseudomonadati</taxon>
        <taxon>Pseudomonadota</taxon>
        <taxon>Betaproteobacteria</taxon>
        <taxon>Burkholderiales</taxon>
        <taxon>Comamonadaceae</taxon>
        <taxon>Comamonas</taxon>
    </lineage>
</organism>
<reference evidence="3 4" key="1">
    <citation type="submission" date="2020-08" db="EMBL/GenBank/DDBJ databases">
        <title>Functional genomics of gut bacteria from endangered species of beetles.</title>
        <authorList>
            <person name="Carlos-Shanley C."/>
        </authorList>
    </citation>
    <scope>NUCLEOTIDE SEQUENCE [LARGE SCALE GENOMIC DNA]</scope>
    <source>
        <strain evidence="3 4">S00124</strain>
    </source>
</reference>
<gene>
    <name evidence="3" type="ORF">HNP33_003022</name>
</gene>
<proteinExistence type="predicted"/>
<feature type="domain" description="YcxB-like C-terminal" evidence="2">
    <location>
        <begin position="95"/>
        <end position="155"/>
    </location>
</feature>
<evidence type="ECO:0000256" key="1">
    <source>
        <dbReference type="SAM" id="Phobius"/>
    </source>
</evidence>